<keyword evidence="2" id="KW-0238">DNA-binding</keyword>
<dbReference type="InterPro" id="IPR044068">
    <property type="entry name" value="CB"/>
</dbReference>
<dbReference type="EMBL" id="LAZR01007691">
    <property type="protein sequence ID" value="KKM83585.1"/>
    <property type="molecule type" value="Genomic_DNA"/>
</dbReference>
<dbReference type="Gene3D" id="1.10.443.10">
    <property type="entry name" value="Intergrase catalytic core"/>
    <property type="match status" value="1"/>
</dbReference>
<dbReference type="PANTHER" id="PTHR30349:SF64">
    <property type="entry name" value="PROPHAGE INTEGRASE INTD-RELATED"/>
    <property type="match status" value="1"/>
</dbReference>
<dbReference type="InterPro" id="IPR050090">
    <property type="entry name" value="Tyrosine_recombinase_XerCD"/>
</dbReference>
<dbReference type="Pfam" id="PF24624">
    <property type="entry name" value="Int_N"/>
    <property type="match status" value="1"/>
</dbReference>
<dbReference type="InterPro" id="IPR002104">
    <property type="entry name" value="Integrase_catalytic"/>
</dbReference>
<feature type="domain" description="Tyr recombinase" evidence="4">
    <location>
        <begin position="157"/>
        <end position="329"/>
    </location>
</feature>
<comment type="caution">
    <text evidence="6">The sequence shown here is derived from an EMBL/GenBank/DDBJ whole genome shotgun (WGS) entry which is preliminary data.</text>
</comment>
<dbReference type="SUPFAM" id="SSF56349">
    <property type="entry name" value="DNA breaking-rejoining enzymes"/>
    <property type="match status" value="1"/>
</dbReference>
<name>A0A0F9N4D0_9ZZZZ</name>
<evidence type="ECO:0000256" key="3">
    <source>
        <dbReference type="ARBA" id="ARBA00023172"/>
    </source>
</evidence>
<dbReference type="InterPro" id="IPR013762">
    <property type="entry name" value="Integrase-like_cat_sf"/>
</dbReference>
<dbReference type="InterPro" id="IPR011010">
    <property type="entry name" value="DNA_brk_join_enz"/>
</dbReference>
<dbReference type="GO" id="GO:0015074">
    <property type="term" value="P:DNA integration"/>
    <property type="evidence" value="ECO:0007669"/>
    <property type="project" value="InterPro"/>
</dbReference>
<dbReference type="InterPro" id="IPR010998">
    <property type="entry name" value="Integrase_recombinase_N"/>
</dbReference>
<gene>
    <name evidence="6" type="ORF">LCGC14_1307910</name>
</gene>
<accession>A0A0F9N4D0</accession>
<evidence type="ECO:0000259" key="5">
    <source>
        <dbReference type="PROSITE" id="PS51900"/>
    </source>
</evidence>
<dbReference type="PANTHER" id="PTHR30349">
    <property type="entry name" value="PHAGE INTEGRASE-RELATED"/>
    <property type="match status" value="1"/>
</dbReference>
<evidence type="ECO:0008006" key="7">
    <source>
        <dbReference type="Google" id="ProtNLM"/>
    </source>
</evidence>
<dbReference type="CDD" id="cd00796">
    <property type="entry name" value="INT_Rci_Hp1_C"/>
    <property type="match status" value="1"/>
</dbReference>
<comment type="similarity">
    <text evidence="1">Belongs to the 'phage' integrase family.</text>
</comment>
<evidence type="ECO:0000256" key="1">
    <source>
        <dbReference type="ARBA" id="ARBA00008857"/>
    </source>
</evidence>
<dbReference type="AlphaFoldDB" id="A0A0F9N4D0"/>
<evidence type="ECO:0000313" key="6">
    <source>
        <dbReference type="EMBL" id="KKM83585.1"/>
    </source>
</evidence>
<dbReference type="PROSITE" id="PS51900">
    <property type="entry name" value="CB"/>
    <property type="match status" value="1"/>
</dbReference>
<feature type="domain" description="Core-binding (CB)" evidence="5">
    <location>
        <begin position="53"/>
        <end position="136"/>
    </location>
</feature>
<reference evidence="6" key="1">
    <citation type="journal article" date="2015" name="Nature">
        <title>Complex archaea that bridge the gap between prokaryotes and eukaryotes.</title>
        <authorList>
            <person name="Spang A."/>
            <person name="Saw J.H."/>
            <person name="Jorgensen S.L."/>
            <person name="Zaremba-Niedzwiedzka K."/>
            <person name="Martijn J."/>
            <person name="Lind A.E."/>
            <person name="van Eijk R."/>
            <person name="Schleper C."/>
            <person name="Guy L."/>
            <person name="Ettema T.J."/>
        </authorList>
    </citation>
    <scope>NUCLEOTIDE SEQUENCE</scope>
</reference>
<dbReference type="InterPro" id="IPR057084">
    <property type="entry name" value="Int_N"/>
</dbReference>
<dbReference type="Gene3D" id="1.10.150.130">
    <property type="match status" value="1"/>
</dbReference>
<proteinExistence type="inferred from homology"/>
<dbReference type="Pfam" id="PF00589">
    <property type="entry name" value="Phage_integrase"/>
    <property type="match status" value="1"/>
</dbReference>
<dbReference type="GO" id="GO:0006310">
    <property type="term" value="P:DNA recombination"/>
    <property type="evidence" value="ECO:0007669"/>
    <property type="project" value="UniProtKB-KW"/>
</dbReference>
<evidence type="ECO:0000259" key="4">
    <source>
        <dbReference type="PROSITE" id="PS51898"/>
    </source>
</evidence>
<keyword evidence="3" id="KW-0233">DNA recombination</keyword>
<sequence length="332" mass="39035">MGIIKRGKYYWIDVRIKGKRIRRSLNTINKPVALLRFSEQREELLAECEGRKVKFSEFCKKYLDWAWSSKPASADREQQRLSKIQDFFQDLGIIQLDEITPYHIEQLRTKLNNDGLSKATINRYLQILRGLFYKAIDWEAYNKSNPLKKIKFYKENPTVNPLTEAQAKKIIYAAEEISQEYRSPLQKSFHDICMLAVNTGLRKSEILNLKWKDFRGNEISVNGKGDKNRRMPLNSRAKAIIIKQPKNTEWIFDIPNRHQASLFKRTVGQIRKRTGIDFHFHLLRHHFTTKLVEKGIDFITISELLGHSKTTTTLIYAHTNRDRKERAVKALE</sequence>
<organism evidence="6">
    <name type="scientific">marine sediment metagenome</name>
    <dbReference type="NCBI Taxonomy" id="412755"/>
    <lineage>
        <taxon>unclassified sequences</taxon>
        <taxon>metagenomes</taxon>
        <taxon>ecological metagenomes</taxon>
    </lineage>
</organism>
<evidence type="ECO:0000256" key="2">
    <source>
        <dbReference type="ARBA" id="ARBA00023125"/>
    </source>
</evidence>
<protein>
    <recommendedName>
        <fullName evidence="7">Tyr recombinase domain-containing protein</fullName>
    </recommendedName>
</protein>
<dbReference type="PROSITE" id="PS51898">
    <property type="entry name" value="TYR_RECOMBINASE"/>
    <property type="match status" value="1"/>
</dbReference>
<dbReference type="GO" id="GO:0003677">
    <property type="term" value="F:DNA binding"/>
    <property type="evidence" value="ECO:0007669"/>
    <property type="project" value="UniProtKB-KW"/>
</dbReference>